<keyword evidence="1" id="KW-0723">Serine/threonine-protein kinase</keyword>
<accession>A0AAU8AI27</accession>
<dbReference type="Gene3D" id="3.30.565.10">
    <property type="entry name" value="Histidine kinase-like ATPase, C-terminal domain"/>
    <property type="match status" value="1"/>
</dbReference>
<organism evidence="3">
    <name type="scientific">Alloyangia sp. H15</name>
    <dbReference type="NCBI Taxonomy" id="3029062"/>
    <lineage>
        <taxon>Bacteria</taxon>
        <taxon>Pseudomonadati</taxon>
        <taxon>Pseudomonadota</taxon>
        <taxon>Alphaproteobacteria</taxon>
        <taxon>Rhodobacterales</taxon>
        <taxon>Roseobacteraceae</taxon>
        <taxon>Alloyangia</taxon>
    </lineage>
</organism>
<dbReference type="SUPFAM" id="SSF55874">
    <property type="entry name" value="ATPase domain of HSP90 chaperone/DNA topoisomerase II/histidine kinase"/>
    <property type="match status" value="1"/>
</dbReference>
<dbReference type="InterPro" id="IPR003594">
    <property type="entry name" value="HATPase_dom"/>
</dbReference>
<dbReference type="GO" id="GO:0004673">
    <property type="term" value="F:protein histidine kinase activity"/>
    <property type="evidence" value="ECO:0007669"/>
    <property type="project" value="UniProtKB-EC"/>
</dbReference>
<gene>
    <name evidence="3" type="ORF">PVT71_02775</name>
</gene>
<dbReference type="GO" id="GO:0005524">
    <property type="term" value="F:ATP binding"/>
    <property type="evidence" value="ECO:0007669"/>
    <property type="project" value="UniProtKB-KW"/>
</dbReference>
<proteinExistence type="predicted"/>
<evidence type="ECO:0000256" key="1">
    <source>
        <dbReference type="ARBA" id="ARBA00022527"/>
    </source>
</evidence>
<protein>
    <submittedName>
        <fullName evidence="3">ATP-binding protein</fullName>
        <ecNumber evidence="3">2.7.13.3</ecNumber>
    </submittedName>
</protein>
<evidence type="ECO:0000313" key="3">
    <source>
        <dbReference type="EMBL" id="XCC94149.1"/>
    </source>
</evidence>
<dbReference type="GO" id="GO:0004674">
    <property type="term" value="F:protein serine/threonine kinase activity"/>
    <property type="evidence" value="ECO:0007669"/>
    <property type="project" value="UniProtKB-KW"/>
</dbReference>
<dbReference type="PANTHER" id="PTHR35526">
    <property type="entry name" value="ANTI-SIGMA-F FACTOR RSBW-RELATED"/>
    <property type="match status" value="1"/>
</dbReference>
<feature type="domain" description="Histidine kinase/HSP90-like ATPase" evidence="2">
    <location>
        <begin position="30"/>
        <end position="153"/>
    </location>
</feature>
<dbReference type="AlphaFoldDB" id="A0AAU8AI27"/>
<dbReference type="InterPro" id="IPR036890">
    <property type="entry name" value="HATPase_C_sf"/>
</dbReference>
<evidence type="ECO:0000259" key="2">
    <source>
        <dbReference type="Pfam" id="PF13581"/>
    </source>
</evidence>
<dbReference type="EMBL" id="CP123384">
    <property type="protein sequence ID" value="XCC94149.1"/>
    <property type="molecule type" value="Genomic_DNA"/>
</dbReference>
<keyword evidence="3" id="KW-0808">Transferase</keyword>
<keyword evidence="3" id="KW-0067">ATP-binding</keyword>
<keyword evidence="1" id="KW-0418">Kinase</keyword>
<sequence length="163" mass="17095">MADGVGAMALRPGTGAAVPRAALALELEGEASEVRAVLARVTAALRLAGIAEGPCGIVELVLAEALNNVAEHAYAGALPGWIRLRLETHPEAVRLELRDRGRPMPNLVLPLGRPKPLGAAGDLPEGGFGWYLIRRLAAEVAYRREAGENVLEMLVRLPGAGAD</sequence>
<dbReference type="Pfam" id="PF13581">
    <property type="entry name" value="HATPase_c_2"/>
    <property type="match status" value="1"/>
</dbReference>
<name>A0AAU8AI27_9RHOB</name>
<dbReference type="PANTHER" id="PTHR35526:SF3">
    <property type="entry name" value="ANTI-SIGMA-F FACTOR RSBW"/>
    <property type="match status" value="1"/>
</dbReference>
<dbReference type="EC" id="2.7.13.3" evidence="3"/>
<dbReference type="InterPro" id="IPR050267">
    <property type="entry name" value="Anti-sigma-factor_SerPK"/>
</dbReference>
<keyword evidence="3" id="KW-0547">Nucleotide-binding</keyword>
<dbReference type="CDD" id="cd16936">
    <property type="entry name" value="HATPase_RsbW-like"/>
    <property type="match status" value="1"/>
</dbReference>
<dbReference type="RefSeq" id="WP_353472972.1">
    <property type="nucleotide sequence ID" value="NZ_CP123384.1"/>
</dbReference>
<reference evidence="3" key="1">
    <citation type="submission" date="2023-02" db="EMBL/GenBank/DDBJ databases">
        <title>Description and genomic characterization of Salipiger bruguierae sp. nov., isolated from the sediment of mangrove plant Bruguiera sexangula.</title>
        <authorList>
            <person name="Long M."/>
        </authorList>
    </citation>
    <scope>NUCLEOTIDE SEQUENCE</scope>
    <source>
        <strain evidence="3">H15</strain>
    </source>
</reference>